<dbReference type="Proteomes" id="UP000066995">
    <property type="component" value="Chromosome"/>
</dbReference>
<dbReference type="HOGENOM" id="CLU_2917186_0_0_6"/>
<dbReference type="KEGG" id="mvi:X808_870"/>
<protein>
    <submittedName>
        <fullName evidence="1">Uncharacterized protein</fullName>
    </submittedName>
</protein>
<evidence type="ECO:0000313" key="1">
    <source>
        <dbReference type="EMBL" id="AHG74614.1"/>
    </source>
</evidence>
<dbReference type="AlphaFoldDB" id="W0Q6S6"/>
<gene>
    <name evidence="1" type="ORF">X808_870</name>
</gene>
<dbReference type="EMBL" id="CP006943">
    <property type="protein sequence ID" value="AHG74614.1"/>
    <property type="molecule type" value="Genomic_DNA"/>
</dbReference>
<accession>W0Q6S6</accession>
<sequence>MGLVEPQRGSDKVTSDGSCEVQAVKFCKKFTKSHRLSLIGECYEIDPKTSFSSCHFDDFVQ</sequence>
<organism evidence="1 2">
    <name type="scientific">Mannheimia varigena USDA-ARS-USMARC-1296</name>
    <dbReference type="NCBI Taxonomy" id="1433287"/>
    <lineage>
        <taxon>Bacteria</taxon>
        <taxon>Pseudomonadati</taxon>
        <taxon>Pseudomonadota</taxon>
        <taxon>Gammaproteobacteria</taxon>
        <taxon>Pasteurellales</taxon>
        <taxon>Pasteurellaceae</taxon>
        <taxon>Mannheimia</taxon>
    </lineage>
</organism>
<dbReference type="STRING" id="1433287.X808_870"/>
<reference evidence="1 2" key="1">
    <citation type="submission" date="2013-12" db="EMBL/GenBank/DDBJ databases">
        <title>Annotation of the Mannheimia varigena USDA-ARS-USMARC-1296 complete genome.</title>
        <authorList>
            <person name="Harhay G.P."/>
            <person name="Clawson M.L."/>
            <person name="Murray R.W."/>
            <person name="Lubbers B.V."/>
            <person name="Heaton M.P."/>
            <person name="Chitko-Mckown C.G."/>
            <person name="Harhay D.M."/>
            <person name="Smith T.P.L."/>
        </authorList>
    </citation>
    <scope>NUCLEOTIDE SEQUENCE [LARGE SCALE GENOMIC DNA]</scope>
    <source>
        <strain evidence="1 2">USDA-ARS-USMARC-1296</strain>
    </source>
</reference>
<evidence type="ECO:0000313" key="2">
    <source>
        <dbReference type="Proteomes" id="UP000066995"/>
    </source>
</evidence>
<keyword evidence="2" id="KW-1185">Reference proteome</keyword>
<proteinExistence type="predicted"/>
<dbReference type="PATRIC" id="fig|1433287.3.peg.85"/>
<name>W0Q6S6_9PAST</name>